<reference evidence="2 3" key="1">
    <citation type="submission" date="2014-04" db="EMBL/GenBank/DDBJ databases">
        <title>Draft Genome Sequence of Synergistes jonesii.</title>
        <authorList>
            <person name="Coil D.A."/>
            <person name="Eisen J.A."/>
            <person name="Holland-Moritz H.E."/>
        </authorList>
    </citation>
    <scope>NUCLEOTIDE SEQUENCE [LARGE SCALE GENOMIC DNA]</scope>
    <source>
        <strain evidence="2 3">78-1</strain>
    </source>
</reference>
<feature type="transmembrane region" description="Helical" evidence="1">
    <location>
        <begin position="65"/>
        <end position="84"/>
    </location>
</feature>
<evidence type="ECO:0000313" key="3">
    <source>
        <dbReference type="Proteomes" id="UP000027665"/>
    </source>
</evidence>
<keyword evidence="1" id="KW-0812">Transmembrane</keyword>
<sequence length="140" mass="14121">MRRPFSALTALLGAALALSPFVLFPVCTAAAAGGGHMKCWYSGLFITAMGVVVIAAALCAWRGRLVAPAFAVAAAAALLCWLVPNGVVPISGDGWRAGLCGDASHACNTVTMPAVGKLVAGTVLVGVLGLIAGFLRRDGR</sequence>
<proteinExistence type="predicted"/>
<organism evidence="2 3">
    <name type="scientific">Synergistes jonesii</name>
    <dbReference type="NCBI Taxonomy" id="2754"/>
    <lineage>
        <taxon>Bacteria</taxon>
        <taxon>Thermotogati</taxon>
        <taxon>Synergistota</taxon>
        <taxon>Synergistia</taxon>
        <taxon>Synergistales</taxon>
        <taxon>Synergistaceae</taxon>
        <taxon>Synergistes</taxon>
    </lineage>
</organism>
<dbReference type="EMBL" id="JMKI01000031">
    <property type="protein sequence ID" value="KEJ92307.1"/>
    <property type="molecule type" value="Genomic_DNA"/>
</dbReference>
<keyword evidence="1" id="KW-0472">Membrane</keyword>
<feature type="transmembrane region" description="Helical" evidence="1">
    <location>
        <begin position="118"/>
        <end position="135"/>
    </location>
</feature>
<protein>
    <submittedName>
        <fullName evidence="2">Uncharacterized protein</fullName>
    </submittedName>
</protein>
<keyword evidence="3" id="KW-1185">Reference proteome</keyword>
<dbReference type="STRING" id="2754.EH55_04710"/>
<comment type="caution">
    <text evidence="2">The sequence shown here is derived from an EMBL/GenBank/DDBJ whole genome shotgun (WGS) entry which is preliminary data.</text>
</comment>
<dbReference type="eggNOG" id="ENOG50338FI">
    <property type="taxonomic scope" value="Bacteria"/>
</dbReference>
<accession>A0A073J3J5</accession>
<evidence type="ECO:0000313" key="2">
    <source>
        <dbReference type="EMBL" id="KEJ92307.1"/>
    </source>
</evidence>
<evidence type="ECO:0000256" key="1">
    <source>
        <dbReference type="SAM" id="Phobius"/>
    </source>
</evidence>
<dbReference type="AlphaFoldDB" id="A0A073J3J5"/>
<feature type="transmembrane region" description="Helical" evidence="1">
    <location>
        <begin position="40"/>
        <end position="58"/>
    </location>
</feature>
<keyword evidence="1" id="KW-1133">Transmembrane helix</keyword>
<dbReference type="RefSeq" id="WP_037976046.1">
    <property type="nucleotide sequence ID" value="NZ_JAXDSK010000034.1"/>
</dbReference>
<dbReference type="InterPro" id="IPR025531">
    <property type="entry name" value="DUF4418"/>
</dbReference>
<dbReference type="Proteomes" id="UP000027665">
    <property type="component" value="Unassembled WGS sequence"/>
</dbReference>
<dbReference type="GeneID" id="90983601"/>
<gene>
    <name evidence="2" type="ORF">EH55_04710</name>
</gene>
<name>A0A073J3J5_9BACT</name>
<dbReference type="OrthoDB" id="6431at2"/>
<dbReference type="Pfam" id="PF14387">
    <property type="entry name" value="DUF4418"/>
    <property type="match status" value="1"/>
</dbReference>